<dbReference type="OMA" id="HYAETNV"/>
<dbReference type="PhylomeDB" id="R7Q3K6"/>
<dbReference type="OrthoDB" id="10264376at2759"/>
<dbReference type="PROSITE" id="PS00678">
    <property type="entry name" value="WD_REPEATS_1"/>
    <property type="match status" value="1"/>
</dbReference>
<feature type="repeat" description="WD" evidence="3">
    <location>
        <begin position="133"/>
        <end position="174"/>
    </location>
</feature>
<dbReference type="AlphaFoldDB" id="R7Q3K6"/>
<name>R7Q3K6_CHOCR</name>
<dbReference type="InterPro" id="IPR051858">
    <property type="entry name" value="WD_repeat_GAD-1"/>
</dbReference>
<organism evidence="5 6">
    <name type="scientific">Chondrus crispus</name>
    <name type="common">Carrageen Irish moss</name>
    <name type="synonym">Polymorpha crispa</name>
    <dbReference type="NCBI Taxonomy" id="2769"/>
    <lineage>
        <taxon>Eukaryota</taxon>
        <taxon>Rhodophyta</taxon>
        <taxon>Florideophyceae</taxon>
        <taxon>Rhodymeniophycidae</taxon>
        <taxon>Gigartinales</taxon>
        <taxon>Gigartinaceae</taxon>
        <taxon>Chondrus</taxon>
    </lineage>
</organism>
<dbReference type="Gramene" id="CDF32594">
    <property type="protein sequence ID" value="CDF32594"/>
    <property type="gene ID" value="CHC_T00008205001"/>
</dbReference>
<dbReference type="GO" id="GO:0035861">
    <property type="term" value="C:site of double-strand break"/>
    <property type="evidence" value="ECO:0007669"/>
    <property type="project" value="TreeGrafter"/>
</dbReference>
<dbReference type="Proteomes" id="UP000012073">
    <property type="component" value="Unassembled WGS sequence"/>
</dbReference>
<feature type="region of interest" description="Disordered" evidence="4">
    <location>
        <begin position="76"/>
        <end position="118"/>
    </location>
</feature>
<dbReference type="PANTHER" id="PTHR16017">
    <property type="entry name" value="GASTRULATION DEFECTIVE PROTEIN 1-RELATED"/>
    <property type="match status" value="1"/>
</dbReference>
<dbReference type="PANTHER" id="PTHR16017:SF0">
    <property type="entry name" value="WD REPEAT-CONTAINING PROTEIN 70"/>
    <property type="match status" value="1"/>
</dbReference>
<proteinExistence type="predicted"/>
<evidence type="ECO:0000256" key="1">
    <source>
        <dbReference type="ARBA" id="ARBA00022574"/>
    </source>
</evidence>
<feature type="compositionally biased region" description="Acidic residues" evidence="4">
    <location>
        <begin position="83"/>
        <end position="95"/>
    </location>
</feature>
<keyword evidence="2" id="KW-0677">Repeat</keyword>
<keyword evidence="1 3" id="KW-0853">WD repeat</keyword>
<evidence type="ECO:0000313" key="5">
    <source>
        <dbReference type="EMBL" id="CDF32594.1"/>
    </source>
</evidence>
<dbReference type="SMART" id="SM00320">
    <property type="entry name" value="WD40"/>
    <property type="match status" value="5"/>
</dbReference>
<feature type="region of interest" description="Disordered" evidence="4">
    <location>
        <begin position="510"/>
        <end position="560"/>
    </location>
</feature>
<dbReference type="InterPro" id="IPR001680">
    <property type="entry name" value="WD40_rpt"/>
</dbReference>
<protein>
    <submittedName>
        <fullName evidence="5">Uncharacterized protein</fullName>
    </submittedName>
</protein>
<accession>R7Q3K6</accession>
<dbReference type="RefSeq" id="XP_005712365.1">
    <property type="nucleotide sequence ID" value="XM_005712308.1"/>
</dbReference>
<dbReference type="Gene3D" id="2.130.10.10">
    <property type="entry name" value="YVTN repeat-like/Quinoprotein amine dehydrogenase"/>
    <property type="match status" value="2"/>
</dbReference>
<dbReference type="GO" id="GO:0005634">
    <property type="term" value="C:nucleus"/>
    <property type="evidence" value="ECO:0007669"/>
    <property type="project" value="TreeGrafter"/>
</dbReference>
<gene>
    <name evidence="5" type="ORF">CHC_T00008205001</name>
</gene>
<dbReference type="KEGG" id="ccp:CHC_T00008205001"/>
<sequence>MAVGRQLEENNGDEIDRISSEKVISFVGEGSSSDKLGTFTAKLDVQKELSLHAKTEEVIPIRRKISDRKIRSGRVIDPKIIDDSSDEESDSEDGSDSSGDAPIGPALPGVAEPHEQEVAQTENLPVHNEAILGESHSSYVSTTSMDRAGNRLVSGSIDSTVFFYDFNSMNRALRSFRTVNPLGNSPIRNLQYSATGGLLLCSGGSTSAIVMNRDGVTLSQTAKGDMYIVDMTRTKGHTGAILSAKWRPNSKVVASTSADATVRLWDVTRTERSPMVDNPVISQVRVTKLRNARGGKAVATALDWDANGKFCILGCNDGRIKIINPDIYSLQPEAESEVVIQQGAEITSVSISPETSAVPLILVRSTDDCLRVFDRRMLTRPVKAFYDLPNVVSETNAWFAGDTGEHFLTGTSAKRKGGGLRGSVRMFEAKKMTEVWKSETEEETGSVVHGLWHDKLNQIFYGAADGKVRVLYHPSESKKGVLSCLMKSDFRKKHGVVNLGVGEIFTPSTLHDQKSARGSKAAREGQKNRPMTARGRREASEAMKPKPYSGLRPTPGDKSTSLAKHIASGQVEQDWALDPREAILRYADVAKQDPKFTGAYQKTQPETMLAEKTAEQEEEESRQAIYERDRLRRARMQGEKQ</sequence>
<dbReference type="EMBL" id="HG001524">
    <property type="protein sequence ID" value="CDF32594.1"/>
    <property type="molecule type" value="Genomic_DNA"/>
</dbReference>
<dbReference type="Pfam" id="PF00400">
    <property type="entry name" value="WD40"/>
    <property type="match status" value="2"/>
</dbReference>
<evidence type="ECO:0000256" key="2">
    <source>
        <dbReference type="ARBA" id="ARBA00022737"/>
    </source>
</evidence>
<feature type="region of interest" description="Disordered" evidence="4">
    <location>
        <begin position="604"/>
        <end position="641"/>
    </location>
</feature>
<feature type="compositionally biased region" description="Basic and acidic residues" evidence="4">
    <location>
        <begin position="535"/>
        <end position="544"/>
    </location>
</feature>
<evidence type="ECO:0000256" key="4">
    <source>
        <dbReference type="SAM" id="MobiDB-lite"/>
    </source>
</evidence>
<feature type="compositionally biased region" description="Basic and acidic residues" evidence="4">
    <location>
        <begin position="511"/>
        <end position="527"/>
    </location>
</feature>
<feature type="compositionally biased region" description="Basic and acidic residues" evidence="4">
    <location>
        <begin position="621"/>
        <end position="641"/>
    </location>
</feature>
<dbReference type="STRING" id="2769.R7Q3K6"/>
<evidence type="ECO:0000313" key="6">
    <source>
        <dbReference type="Proteomes" id="UP000012073"/>
    </source>
</evidence>
<dbReference type="GeneID" id="17320111"/>
<feature type="repeat" description="WD" evidence="3">
    <location>
        <begin position="234"/>
        <end position="275"/>
    </location>
</feature>
<dbReference type="InterPro" id="IPR019775">
    <property type="entry name" value="WD40_repeat_CS"/>
</dbReference>
<keyword evidence="6" id="KW-1185">Reference proteome</keyword>
<dbReference type="SUPFAM" id="SSF50978">
    <property type="entry name" value="WD40 repeat-like"/>
    <property type="match status" value="1"/>
</dbReference>
<evidence type="ECO:0000256" key="3">
    <source>
        <dbReference type="PROSITE-ProRule" id="PRU00221"/>
    </source>
</evidence>
<dbReference type="InterPro" id="IPR036322">
    <property type="entry name" value="WD40_repeat_dom_sf"/>
</dbReference>
<dbReference type="PROSITE" id="PS50082">
    <property type="entry name" value="WD_REPEATS_2"/>
    <property type="match status" value="2"/>
</dbReference>
<dbReference type="InterPro" id="IPR015943">
    <property type="entry name" value="WD40/YVTN_repeat-like_dom_sf"/>
</dbReference>
<dbReference type="PROSITE" id="PS50294">
    <property type="entry name" value="WD_REPEATS_REGION"/>
    <property type="match status" value="1"/>
</dbReference>
<reference evidence="6" key="1">
    <citation type="journal article" date="2013" name="Proc. Natl. Acad. Sci. U.S.A.">
        <title>Genome structure and metabolic features in the red seaweed Chondrus crispus shed light on evolution of the Archaeplastida.</title>
        <authorList>
            <person name="Collen J."/>
            <person name="Porcel B."/>
            <person name="Carre W."/>
            <person name="Ball S.G."/>
            <person name="Chaparro C."/>
            <person name="Tonon T."/>
            <person name="Barbeyron T."/>
            <person name="Michel G."/>
            <person name="Noel B."/>
            <person name="Valentin K."/>
            <person name="Elias M."/>
            <person name="Artiguenave F."/>
            <person name="Arun A."/>
            <person name="Aury J.M."/>
            <person name="Barbosa-Neto J.F."/>
            <person name="Bothwell J.H."/>
            <person name="Bouget F.Y."/>
            <person name="Brillet L."/>
            <person name="Cabello-Hurtado F."/>
            <person name="Capella-Gutierrez S."/>
            <person name="Charrier B."/>
            <person name="Cladiere L."/>
            <person name="Cock J.M."/>
            <person name="Coelho S.M."/>
            <person name="Colleoni C."/>
            <person name="Czjzek M."/>
            <person name="Da Silva C."/>
            <person name="Delage L."/>
            <person name="Denoeud F."/>
            <person name="Deschamps P."/>
            <person name="Dittami S.M."/>
            <person name="Gabaldon T."/>
            <person name="Gachon C.M."/>
            <person name="Groisillier A."/>
            <person name="Herve C."/>
            <person name="Jabbari K."/>
            <person name="Katinka M."/>
            <person name="Kloareg B."/>
            <person name="Kowalczyk N."/>
            <person name="Labadie K."/>
            <person name="Leblanc C."/>
            <person name="Lopez P.J."/>
            <person name="McLachlan D.H."/>
            <person name="Meslet-Cladiere L."/>
            <person name="Moustafa A."/>
            <person name="Nehr Z."/>
            <person name="Nyvall Collen P."/>
            <person name="Panaud O."/>
            <person name="Partensky F."/>
            <person name="Poulain J."/>
            <person name="Rensing S.A."/>
            <person name="Rousvoal S."/>
            <person name="Samson G."/>
            <person name="Symeonidi A."/>
            <person name="Weissenbach J."/>
            <person name="Zambounis A."/>
            <person name="Wincker P."/>
            <person name="Boyen C."/>
        </authorList>
    </citation>
    <scope>NUCLEOTIDE SEQUENCE [LARGE SCALE GENOMIC DNA]</scope>
    <source>
        <strain evidence="6">cv. Stackhouse</strain>
    </source>
</reference>